<dbReference type="SUPFAM" id="SSF53850">
    <property type="entry name" value="Periplasmic binding protein-like II"/>
    <property type="match status" value="1"/>
</dbReference>
<dbReference type="EMBL" id="AMSI01000015">
    <property type="protein sequence ID" value="EKF40753.1"/>
    <property type="molecule type" value="Genomic_DNA"/>
</dbReference>
<sequence length="345" mass="36900">MTMNRRKLLGYGAQLSALLALGVPGRAAAETRSVPFSLDFRIYGGNSPFFLGNAAGIYENAGFTAALEGASGSADCVRRLATGTHDFGFADIMTLIEFSAANPDGAPRLIMPILDHSPASIMTIGGDKITSLEQLKGKKIGVAANSAATKIMPGILKLNNIAPDEIEFTAVDVRIRDTMLLKGEVDGVVGYDYTSVFNFVGNGVKREDINILYFSDFGFDFPANALIASQKMIDQEPELCKAVALGAARAWGAAYKDPGAAVDAAVAREPLLVRDVELQRLQFILDTHISTESVKEHGIGYLEPERISKGLALMAEGFGLSTQPKLEDFYADGFLPDAQDLKILG</sequence>
<keyword evidence="1" id="KW-0732">Signal</keyword>
<dbReference type="Pfam" id="PF09084">
    <property type="entry name" value="NMT1"/>
    <property type="match status" value="1"/>
</dbReference>
<feature type="domain" description="SsuA/THI5-like" evidence="2">
    <location>
        <begin position="48"/>
        <end position="261"/>
    </location>
</feature>
<evidence type="ECO:0000313" key="4">
    <source>
        <dbReference type="Proteomes" id="UP000007374"/>
    </source>
</evidence>
<dbReference type="RefSeq" id="WP_009452039.1">
    <property type="nucleotide sequence ID" value="NZ_AMSI01000015.1"/>
</dbReference>
<dbReference type="InterPro" id="IPR015168">
    <property type="entry name" value="SsuA/THI5"/>
</dbReference>
<feature type="signal peptide" evidence="1">
    <location>
        <begin position="1"/>
        <end position="28"/>
    </location>
</feature>
<dbReference type="OrthoDB" id="9815602at2"/>
<dbReference type="Proteomes" id="UP000007374">
    <property type="component" value="Unassembled WGS sequence"/>
</dbReference>
<name>K2MZS4_9HYPH</name>
<dbReference type="InterPro" id="IPR006311">
    <property type="entry name" value="TAT_signal"/>
</dbReference>
<dbReference type="PATRIC" id="fig|1231190.3.peg.3957"/>
<dbReference type="InterPro" id="IPR027939">
    <property type="entry name" value="NMT1/THI5"/>
</dbReference>
<comment type="caution">
    <text evidence="3">The sequence shown here is derived from an EMBL/GenBank/DDBJ whole genome shotgun (WGS) entry which is preliminary data.</text>
</comment>
<dbReference type="Gene3D" id="3.40.190.10">
    <property type="entry name" value="Periplasmic binding protein-like II"/>
    <property type="match status" value="2"/>
</dbReference>
<protein>
    <submittedName>
        <fullName evidence="3">Putative ABC transporter substrate binding protein</fullName>
    </submittedName>
</protein>
<gene>
    <name evidence="3" type="ORF">NA8A_19148</name>
</gene>
<feature type="chain" id="PRO_5003864048" evidence="1">
    <location>
        <begin position="29"/>
        <end position="345"/>
    </location>
</feature>
<dbReference type="eggNOG" id="COG0715">
    <property type="taxonomic scope" value="Bacteria"/>
</dbReference>
<keyword evidence="4" id="KW-1185">Reference proteome</keyword>
<dbReference type="PROSITE" id="PS51318">
    <property type="entry name" value="TAT"/>
    <property type="match status" value="1"/>
</dbReference>
<dbReference type="AlphaFoldDB" id="K2MZS4"/>
<dbReference type="PANTHER" id="PTHR31528:SF15">
    <property type="entry name" value="RIBOFLAVIN-BINDING PROTEIN RIBY"/>
    <property type="match status" value="1"/>
</dbReference>
<evidence type="ECO:0000256" key="1">
    <source>
        <dbReference type="SAM" id="SignalP"/>
    </source>
</evidence>
<accession>K2MZS4</accession>
<reference evidence="3 4" key="1">
    <citation type="journal article" date="2012" name="J. Bacteriol.">
        <title>Genome Sequence of Nitratireductor indicus Type Strain C115.</title>
        <authorList>
            <person name="Lai Q."/>
            <person name="Li G."/>
            <person name="Yu Z."/>
            <person name="Shao Z."/>
        </authorList>
    </citation>
    <scope>NUCLEOTIDE SEQUENCE [LARGE SCALE GENOMIC DNA]</scope>
    <source>
        <strain evidence="3 4">C115</strain>
    </source>
</reference>
<dbReference type="GO" id="GO:0009228">
    <property type="term" value="P:thiamine biosynthetic process"/>
    <property type="evidence" value="ECO:0007669"/>
    <property type="project" value="InterPro"/>
</dbReference>
<organism evidence="3 4">
    <name type="scientific">Nitratireductor indicus C115</name>
    <dbReference type="NCBI Taxonomy" id="1231190"/>
    <lineage>
        <taxon>Bacteria</taxon>
        <taxon>Pseudomonadati</taxon>
        <taxon>Pseudomonadota</taxon>
        <taxon>Alphaproteobacteria</taxon>
        <taxon>Hyphomicrobiales</taxon>
        <taxon>Phyllobacteriaceae</taxon>
        <taxon>Nitratireductor</taxon>
    </lineage>
</organism>
<evidence type="ECO:0000313" key="3">
    <source>
        <dbReference type="EMBL" id="EKF40753.1"/>
    </source>
</evidence>
<evidence type="ECO:0000259" key="2">
    <source>
        <dbReference type="Pfam" id="PF09084"/>
    </source>
</evidence>
<dbReference type="STRING" id="721133.SAMN05216176_11390"/>
<dbReference type="PANTHER" id="PTHR31528">
    <property type="entry name" value="4-AMINO-5-HYDROXYMETHYL-2-METHYLPYRIMIDINE PHOSPHATE SYNTHASE THI11-RELATED"/>
    <property type="match status" value="1"/>
</dbReference>
<proteinExistence type="predicted"/>